<dbReference type="EMBL" id="JAMDLW010000006">
    <property type="protein sequence ID" value="MCY9519144.1"/>
    <property type="molecule type" value="Genomic_DNA"/>
</dbReference>
<sequence length="150" mass="15959">MRVNAFISGAAIGILAGMYMADRRSLANLQSKLQLAGDMVQDVMGKAKDKVMDTALTKKMSNMTSLMMDSKAQPSDTGFSLDQVKALIDRDPEVRRKVDAILSENGLAPVPATLTTTKSSAAEPASQNIAKAQAAERSKSVSGTEQQSTH</sequence>
<protein>
    <submittedName>
        <fullName evidence="2">DNA-directed RNA polymerase</fullName>
    </submittedName>
</protein>
<feature type="region of interest" description="Disordered" evidence="1">
    <location>
        <begin position="113"/>
        <end position="150"/>
    </location>
</feature>
<feature type="compositionally biased region" description="Polar residues" evidence="1">
    <location>
        <begin position="140"/>
        <end position="150"/>
    </location>
</feature>
<dbReference type="GeneID" id="77005869"/>
<feature type="compositionally biased region" description="Polar residues" evidence="1">
    <location>
        <begin position="113"/>
        <end position="130"/>
    </location>
</feature>
<dbReference type="RefSeq" id="WP_087433105.1">
    <property type="nucleotide sequence ID" value="NZ_JAFFHZ010000002.1"/>
</dbReference>
<keyword evidence="3" id="KW-1185">Reference proteome</keyword>
<keyword evidence="2" id="KW-0240">DNA-directed RNA polymerase</keyword>
<dbReference type="GO" id="GO:0000428">
    <property type="term" value="C:DNA-directed RNA polymerase complex"/>
    <property type="evidence" value="ECO:0007669"/>
    <property type="project" value="UniProtKB-KW"/>
</dbReference>
<evidence type="ECO:0000313" key="2">
    <source>
        <dbReference type="EMBL" id="MCY9519144.1"/>
    </source>
</evidence>
<organism evidence="2 3">
    <name type="scientific">Paenibacillus apiarius</name>
    <dbReference type="NCBI Taxonomy" id="46240"/>
    <lineage>
        <taxon>Bacteria</taxon>
        <taxon>Bacillati</taxon>
        <taxon>Bacillota</taxon>
        <taxon>Bacilli</taxon>
        <taxon>Bacillales</taxon>
        <taxon>Paenibacillaceae</taxon>
        <taxon>Paenibacillus</taxon>
    </lineage>
</organism>
<accession>A0ABT4DP68</accession>
<evidence type="ECO:0000313" key="3">
    <source>
        <dbReference type="Proteomes" id="UP001207626"/>
    </source>
</evidence>
<dbReference type="Proteomes" id="UP001207626">
    <property type="component" value="Unassembled WGS sequence"/>
</dbReference>
<evidence type="ECO:0000256" key="1">
    <source>
        <dbReference type="SAM" id="MobiDB-lite"/>
    </source>
</evidence>
<name>A0ABT4DP68_9BACL</name>
<comment type="caution">
    <text evidence="2">The sequence shown here is derived from an EMBL/GenBank/DDBJ whole genome shotgun (WGS) entry which is preliminary data.</text>
</comment>
<gene>
    <name evidence="2" type="ORF">M5X09_05540</name>
</gene>
<reference evidence="2 3" key="1">
    <citation type="submission" date="2022-05" db="EMBL/GenBank/DDBJ databases">
        <title>Genome Sequencing of Bee-Associated Microbes.</title>
        <authorList>
            <person name="Dunlap C."/>
        </authorList>
    </citation>
    <scope>NUCLEOTIDE SEQUENCE [LARGE SCALE GENOMIC DNA]</scope>
    <source>
        <strain evidence="2 3">NRRL NRS-1438</strain>
    </source>
</reference>
<proteinExistence type="predicted"/>
<keyword evidence="2" id="KW-0804">Transcription</keyword>